<keyword evidence="2" id="KW-1185">Reference proteome</keyword>
<accession>A0A1G7J4A3</accession>
<dbReference type="Proteomes" id="UP000199321">
    <property type="component" value="Unassembled WGS sequence"/>
</dbReference>
<evidence type="ECO:0000313" key="2">
    <source>
        <dbReference type="Proteomes" id="UP000199321"/>
    </source>
</evidence>
<sequence length="124" mass="13690">MKKVLFIGMNPKTIDFTNPELPKDLTSAIIEKGTIATLNKLNASGYQTDLFLIDTGTTDLSQLAGQLTGKKYDGVVVGNGIRGVKVNFITFEQVINVVHTYARNAKIIFNSLPTDTEESIKRWL</sequence>
<organism evidence="1 2">
    <name type="scientific">Ulvibacter litoralis</name>
    <dbReference type="NCBI Taxonomy" id="227084"/>
    <lineage>
        <taxon>Bacteria</taxon>
        <taxon>Pseudomonadati</taxon>
        <taxon>Bacteroidota</taxon>
        <taxon>Flavobacteriia</taxon>
        <taxon>Flavobacteriales</taxon>
        <taxon>Flavobacteriaceae</taxon>
        <taxon>Ulvibacter</taxon>
    </lineage>
</organism>
<dbReference type="RefSeq" id="WP_093145348.1">
    <property type="nucleotide sequence ID" value="NZ_BMWO01000006.1"/>
</dbReference>
<dbReference type="EMBL" id="FNBA01000008">
    <property type="protein sequence ID" value="SDF19711.1"/>
    <property type="molecule type" value="Genomic_DNA"/>
</dbReference>
<dbReference type="OrthoDB" id="1495085at2"/>
<reference evidence="1 2" key="1">
    <citation type="submission" date="2016-10" db="EMBL/GenBank/DDBJ databases">
        <authorList>
            <person name="de Groot N.N."/>
        </authorList>
    </citation>
    <scope>NUCLEOTIDE SEQUENCE [LARGE SCALE GENOMIC DNA]</scope>
    <source>
        <strain evidence="1 2">DSM 16195</strain>
    </source>
</reference>
<evidence type="ECO:0000313" key="1">
    <source>
        <dbReference type="EMBL" id="SDF19711.1"/>
    </source>
</evidence>
<protein>
    <submittedName>
        <fullName evidence="1">Uncharacterized protein</fullName>
    </submittedName>
</protein>
<name>A0A1G7J4A3_9FLAO</name>
<dbReference type="AlphaFoldDB" id="A0A1G7J4A3"/>
<gene>
    <name evidence="1" type="ORF">SAMN05421855_10880</name>
</gene>
<proteinExistence type="predicted"/>